<name>A0A8H4RUC2_9HELO</name>
<feature type="region of interest" description="Disordered" evidence="1">
    <location>
        <begin position="1"/>
        <end position="20"/>
    </location>
</feature>
<organism evidence="2 3">
    <name type="scientific">Cudoniella acicularis</name>
    <dbReference type="NCBI Taxonomy" id="354080"/>
    <lineage>
        <taxon>Eukaryota</taxon>
        <taxon>Fungi</taxon>
        <taxon>Dikarya</taxon>
        <taxon>Ascomycota</taxon>
        <taxon>Pezizomycotina</taxon>
        <taxon>Leotiomycetes</taxon>
        <taxon>Helotiales</taxon>
        <taxon>Tricladiaceae</taxon>
        <taxon>Cudoniella</taxon>
    </lineage>
</organism>
<gene>
    <name evidence="2" type="ORF">G7Y89_g2529</name>
</gene>
<dbReference type="EMBL" id="JAAMPI010000112">
    <property type="protein sequence ID" value="KAF4635553.1"/>
    <property type="molecule type" value="Genomic_DNA"/>
</dbReference>
<dbReference type="AlphaFoldDB" id="A0A8H4RUC2"/>
<reference evidence="2 3" key="1">
    <citation type="submission" date="2020-03" db="EMBL/GenBank/DDBJ databases">
        <title>Draft Genome Sequence of Cudoniella acicularis.</title>
        <authorList>
            <person name="Buettner E."/>
            <person name="Kellner H."/>
        </authorList>
    </citation>
    <scope>NUCLEOTIDE SEQUENCE [LARGE SCALE GENOMIC DNA]</scope>
    <source>
        <strain evidence="2 3">DSM 108380</strain>
    </source>
</reference>
<evidence type="ECO:0000256" key="1">
    <source>
        <dbReference type="SAM" id="MobiDB-lite"/>
    </source>
</evidence>
<keyword evidence="3" id="KW-1185">Reference proteome</keyword>
<accession>A0A8H4RUC2</accession>
<feature type="compositionally biased region" description="Basic and acidic residues" evidence="1">
    <location>
        <begin position="1"/>
        <end position="16"/>
    </location>
</feature>
<evidence type="ECO:0000313" key="2">
    <source>
        <dbReference type="EMBL" id="KAF4635553.1"/>
    </source>
</evidence>
<protein>
    <submittedName>
        <fullName evidence="2">Uncharacterized protein</fullName>
    </submittedName>
</protein>
<evidence type="ECO:0000313" key="3">
    <source>
        <dbReference type="Proteomes" id="UP000566819"/>
    </source>
</evidence>
<comment type="caution">
    <text evidence="2">The sequence shown here is derived from an EMBL/GenBank/DDBJ whole genome shotgun (WGS) entry which is preliminary data.</text>
</comment>
<proteinExistence type="predicted"/>
<dbReference type="Proteomes" id="UP000566819">
    <property type="component" value="Unassembled WGS sequence"/>
</dbReference>
<sequence length="109" mass="11969">MRLKTIESRGIPHSDPHSLPARHTQAEFTTHIIESVTYSAIKGTNCLAASYRSLNLDFASEYQQMLAQVASFFSNEGFRLATGEIPRLGNSIAKSKAGVNDPKMNVAEK</sequence>